<comment type="caution">
    <text evidence="2">The sequence shown here is derived from an EMBL/GenBank/DDBJ whole genome shotgun (WGS) entry which is preliminary data.</text>
</comment>
<evidence type="ECO:0000256" key="1">
    <source>
        <dbReference type="SAM" id="Coils"/>
    </source>
</evidence>
<reference evidence="2 3" key="1">
    <citation type="journal article" date="2019" name="Sci. Rep.">
        <title>Orb-weaving spider Araneus ventricosus genome elucidates the spidroin gene catalogue.</title>
        <authorList>
            <person name="Kono N."/>
            <person name="Nakamura H."/>
            <person name="Ohtoshi R."/>
            <person name="Moran D.A.P."/>
            <person name="Shinohara A."/>
            <person name="Yoshida Y."/>
            <person name="Fujiwara M."/>
            <person name="Mori M."/>
            <person name="Tomita M."/>
            <person name="Arakawa K."/>
        </authorList>
    </citation>
    <scope>NUCLEOTIDE SEQUENCE [LARGE SCALE GENOMIC DNA]</scope>
</reference>
<keyword evidence="3" id="KW-1185">Reference proteome</keyword>
<dbReference type="PANTHER" id="PTHR46888:SF1">
    <property type="entry name" value="RIBONUCLEASE H"/>
    <property type="match status" value="1"/>
</dbReference>
<gene>
    <name evidence="2" type="ORF">AVEN_70776_1</name>
</gene>
<sequence length="281" mass="32970">MFKGARKDDVKQIASELNLEVNEKNTLWDIIEFIKNSEPYKENSESVKEIADLVIEERKRHEQSQVEIEKLKLESEVAKRQAEIKNTSCEGESQDPLETLIKSVRTLTVKLTTKQENWVFFFSLSTKNVPEKYKAEILLNLLGERASNVITYVKDDDLSDYLKVKDIDLREFEPTLSSCLENFRKATRNHNETYIMFASRLITNFDYYLKLRDVSDFESLKQLIVSDKLRQTLDRETASFISVRESDKWFRPDEFGKEVDLYYTSRGKTTPEIYAVIKILM</sequence>
<accession>A0A4Y2H8Y0</accession>
<evidence type="ECO:0000313" key="2">
    <source>
        <dbReference type="EMBL" id="GBM61416.1"/>
    </source>
</evidence>
<keyword evidence="1" id="KW-0175">Coiled coil</keyword>
<dbReference type="Proteomes" id="UP000499080">
    <property type="component" value="Unassembled WGS sequence"/>
</dbReference>
<protein>
    <submittedName>
        <fullName evidence="2">Uncharacterized protein</fullName>
    </submittedName>
</protein>
<name>A0A4Y2H8Y0_ARAVE</name>
<proteinExistence type="predicted"/>
<dbReference type="EMBL" id="BGPR01001766">
    <property type="protein sequence ID" value="GBM61416.1"/>
    <property type="molecule type" value="Genomic_DNA"/>
</dbReference>
<evidence type="ECO:0000313" key="3">
    <source>
        <dbReference type="Proteomes" id="UP000499080"/>
    </source>
</evidence>
<dbReference type="AlphaFoldDB" id="A0A4Y2H8Y0"/>
<feature type="coiled-coil region" evidence="1">
    <location>
        <begin position="54"/>
        <end position="81"/>
    </location>
</feature>
<dbReference type="OrthoDB" id="6434851at2759"/>
<organism evidence="2 3">
    <name type="scientific">Araneus ventricosus</name>
    <name type="common">Orbweaver spider</name>
    <name type="synonym">Epeira ventricosa</name>
    <dbReference type="NCBI Taxonomy" id="182803"/>
    <lineage>
        <taxon>Eukaryota</taxon>
        <taxon>Metazoa</taxon>
        <taxon>Ecdysozoa</taxon>
        <taxon>Arthropoda</taxon>
        <taxon>Chelicerata</taxon>
        <taxon>Arachnida</taxon>
        <taxon>Araneae</taxon>
        <taxon>Araneomorphae</taxon>
        <taxon>Entelegynae</taxon>
        <taxon>Araneoidea</taxon>
        <taxon>Araneidae</taxon>
        <taxon>Araneus</taxon>
    </lineage>
</organism>
<dbReference type="PANTHER" id="PTHR46888">
    <property type="entry name" value="ZINC KNUCKLE DOMAINCONTAINING PROTEIN-RELATED"/>
    <property type="match status" value="1"/>
</dbReference>